<organism evidence="1 2">
    <name type="scientific">Halorarum halophilum</name>
    <dbReference type="NCBI Taxonomy" id="2743090"/>
    <lineage>
        <taxon>Archaea</taxon>
        <taxon>Methanobacteriati</taxon>
        <taxon>Methanobacteriota</taxon>
        <taxon>Stenosarchaea group</taxon>
        <taxon>Halobacteria</taxon>
        <taxon>Halobacteriales</taxon>
        <taxon>Haloferacaceae</taxon>
        <taxon>Halorarum</taxon>
    </lineage>
</organism>
<proteinExistence type="predicted"/>
<evidence type="ECO:0000313" key="2">
    <source>
        <dbReference type="Proteomes" id="UP000509750"/>
    </source>
</evidence>
<dbReference type="KEGG" id="halg:HUG10_09810"/>
<keyword evidence="2" id="KW-1185">Reference proteome</keyword>
<dbReference type="EMBL" id="CP058529">
    <property type="protein sequence ID" value="QLG27829.1"/>
    <property type="molecule type" value="Genomic_DNA"/>
</dbReference>
<dbReference type="Pfam" id="PF19118">
    <property type="entry name" value="DUF5802"/>
    <property type="match status" value="1"/>
</dbReference>
<protein>
    <submittedName>
        <fullName evidence="1">Uncharacterized protein</fullName>
    </submittedName>
</protein>
<sequence length="118" mass="13059">MFERFSSGYYLGSLYVQPRGEDEAAIRRDDHERVNEQLYATGDGVERLDNPLVMKVGTRHYPVVGDDDVPTGTLALPADAVPDDLEGKLPGRREVFLANAERASDLLQYTGWDGESSA</sequence>
<dbReference type="AlphaFoldDB" id="A0A7D5GXI9"/>
<accession>A0A7D5GXI9</accession>
<dbReference type="OrthoDB" id="179978at2157"/>
<name>A0A7D5GXI9_9EURY</name>
<reference evidence="1 2" key="1">
    <citation type="submission" date="2020-07" db="EMBL/GenBank/DDBJ databases">
        <title>Gai3-2, isolated from salt lake.</title>
        <authorList>
            <person name="Cui H."/>
            <person name="Shi X."/>
        </authorList>
    </citation>
    <scope>NUCLEOTIDE SEQUENCE [LARGE SCALE GENOMIC DNA]</scope>
    <source>
        <strain evidence="1 2">Gai3-2</strain>
    </source>
</reference>
<dbReference type="GeneID" id="56029129"/>
<evidence type="ECO:0000313" key="1">
    <source>
        <dbReference type="EMBL" id="QLG27829.1"/>
    </source>
</evidence>
<dbReference type="Proteomes" id="UP000509750">
    <property type="component" value="Chromosome"/>
</dbReference>
<gene>
    <name evidence="1" type="ORF">HUG10_09810</name>
</gene>
<dbReference type="InterPro" id="IPR043825">
    <property type="entry name" value="DUF5802"/>
</dbReference>
<dbReference type="RefSeq" id="WP_179169404.1">
    <property type="nucleotide sequence ID" value="NZ_CP058529.1"/>
</dbReference>